<gene>
    <name evidence="2" type="ORF">FKW44_021129</name>
</gene>
<feature type="compositionally biased region" description="Acidic residues" evidence="1">
    <location>
        <begin position="45"/>
        <end position="60"/>
    </location>
</feature>
<dbReference type="Proteomes" id="UP000595437">
    <property type="component" value="Chromosome 15"/>
</dbReference>
<accession>A0A7T8JW69</accession>
<dbReference type="AlphaFoldDB" id="A0A7T8JW69"/>
<sequence>MSRVRSKRLCASKALEFFQSIPEYQSEEEGPVDSLVDTGDLFDISSDESGDDFSSTDDNEGTVSSSIDDF</sequence>
<feature type="compositionally biased region" description="Polar residues" evidence="1">
    <location>
        <begin position="61"/>
        <end position="70"/>
    </location>
</feature>
<evidence type="ECO:0000256" key="1">
    <source>
        <dbReference type="SAM" id="MobiDB-lite"/>
    </source>
</evidence>
<proteinExistence type="predicted"/>
<feature type="non-terminal residue" evidence="2">
    <location>
        <position position="70"/>
    </location>
</feature>
<keyword evidence="3" id="KW-1185">Reference proteome</keyword>
<feature type="region of interest" description="Disordered" evidence="1">
    <location>
        <begin position="23"/>
        <end position="70"/>
    </location>
</feature>
<evidence type="ECO:0000313" key="2">
    <source>
        <dbReference type="EMBL" id="QQP36130.1"/>
    </source>
</evidence>
<name>A0A7T8JW69_CALRO</name>
<organism evidence="2 3">
    <name type="scientific">Caligus rogercresseyi</name>
    <name type="common">Sea louse</name>
    <dbReference type="NCBI Taxonomy" id="217165"/>
    <lineage>
        <taxon>Eukaryota</taxon>
        <taxon>Metazoa</taxon>
        <taxon>Ecdysozoa</taxon>
        <taxon>Arthropoda</taxon>
        <taxon>Crustacea</taxon>
        <taxon>Multicrustacea</taxon>
        <taxon>Hexanauplia</taxon>
        <taxon>Copepoda</taxon>
        <taxon>Siphonostomatoida</taxon>
        <taxon>Caligidae</taxon>
        <taxon>Caligus</taxon>
    </lineage>
</organism>
<protein>
    <submittedName>
        <fullName evidence="2">Uncharacterized protein</fullName>
    </submittedName>
</protein>
<evidence type="ECO:0000313" key="3">
    <source>
        <dbReference type="Proteomes" id="UP000595437"/>
    </source>
</evidence>
<reference evidence="3" key="1">
    <citation type="submission" date="2021-01" db="EMBL/GenBank/DDBJ databases">
        <title>Caligus Genome Assembly.</title>
        <authorList>
            <person name="Gallardo-Escarate C."/>
        </authorList>
    </citation>
    <scope>NUCLEOTIDE SEQUENCE [LARGE SCALE GENOMIC DNA]</scope>
</reference>
<dbReference type="EMBL" id="CP045904">
    <property type="protein sequence ID" value="QQP36130.1"/>
    <property type="molecule type" value="Genomic_DNA"/>
</dbReference>